<dbReference type="Proteomes" id="UP000054007">
    <property type="component" value="Unassembled WGS sequence"/>
</dbReference>
<accession>A0A0D7ARA8</accession>
<gene>
    <name evidence="1" type="ORF">CYLTODRAFT_323104</name>
</gene>
<organism evidence="1 2">
    <name type="scientific">Cylindrobasidium torrendii FP15055 ss-10</name>
    <dbReference type="NCBI Taxonomy" id="1314674"/>
    <lineage>
        <taxon>Eukaryota</taxon>
        <taxon>Fungi</taxon>
        <taxon>Dikarya</taxon>
        <taxon>Basidiomycota</taxon>
        <taxon>Agaricomycotina</taxon>
        <taxon>Agaricomycetes</taxon>
        <taxon>Agaricomycetidae</taxon>
        <taxon>Agaricales</taxon>
        <taxon>Marasmiineae</taxon>
        <taxon>Physalacriaceae</taxon>
        <taxon>Cylindrobasidium</taxon>
    </lineage>
</organism>
<proteinExistence type="predicted"/>
<dbReference type="EMBL" id="KN881499">
    <property type="protein sequence ID" value="KIY60580.1"/>
    <property type="molecule type" value="Genomic_DNA"/>
</dbReference>
<reference evidence="1 2" key="1">
    <citation type="journal article" date="2015" name="Fungal Genet. Biol.">
        <title>Evolution of novel wood decay mechanisms in Agaricales revealed by the genome sequences of Fistulina hepatica and Cylindrobasidium torrendii.</title>
        <authorList>
            <person name="Floudas D."/>
            <person name="Held B.W."/>
            <person name="Riley R."/>
            <person name="Nagy L.G."/>
            <person name="Koehler G."/>
            <person name="Ransdell A.S."/>
            <person name="Younus H."/>
            <person name="Chow J."/>
            <person name="Chiniquy J."/>
            <person name="Lipzen A."/>
            <person name="Tritt A."/>
            <person name="Sun H."/>
            <person name="Haridas S."/>
            <person name="LaButti K."/>
            <person name="Ohm R.A."/>
            <person name="Kues U."/>
            <person name="Blanchette R.A."/>
            <person name="Grigoriev I.V."/>
            <person name="Minto R.E."/>
            <person name="Hibbett D.S."/>
        </authorList>
    </citation>
    <scope>NUCLEOTIDE SEQUENCE [LARGE SCALE GENOMIC DNA]</scope>
    <source>
        <strain evidence="1 2">FP15055 ss-10</strain>
    </source>
</reference>
<keyword evidence="2" id="KW-1185">Reference proteome</keyword>
<dbReference type="OrthoDB" id="10466097at2759"/>
<evidence type="ECO:0000313" key="2">
    <source>
        <dbReference type="Proteomes" id="UP000054007"/>
    </source>
</evidence>
<name>A0A0D7ARA8_9AGAR</name>
<protein>
    <submittedName>
        <fullName evidence="1">Uncharacterized protein</fullName>
    </submittedName>
</protein>
<sequence length="61" mass="6894">MKEKPSTMVPSGTGEATVFWRLKMRRKRKIMQNKATASITPSSLRIAELASFRLATRALRS</sequence>
<feature type="non-terminal residue" evidence="1">
    <location>
        <position position="61"/>
    </location>
</feature>
<dbReference type="AlphaFoldDB" id="A0A0D7ARA8"/>
<evidence type="ECO:0000313" key="1">
    <source>
        <dbReference type="EMBL" id="KIY60580.1"/>
    </source>
</evidence>